<dbReference type="Pfam" id="PF01060">
    <property type="entry name" value="TTR-52"/>
    <property type="match status" value="2"/>
</dbReference>
<evidence type="ECO:0000256" key="1">
    <source>
        <dbReference type="ARBA" id="ARBA00004613"/>
    </source>
</evidence>
<keyword evidence="4 5" id="KW-0732">Signal</keyword>
<dbReference type="KEGG" id="cbr:CBG_05087"/>
<organism evidence="6 7">
    <name type="scientific">Caenorhabditis briggsae</name>
    <dbReference type="NCBI Taxonomy" id="6238"/>
    <lineage>
        <taxon>Eukaryota</taxon>
        <taxon>Metazoa</taxon>
        <taxon>Ecdysozoa</taxon>
        <taxon>Nematoda</taxon>
        <taxon>Chromadorea</taxon>
        <taxon>Rhabditida</taxon>
        <taxon>Rhabditina</taxon>
        <taxon>Rhabditomorpha</taxon>
        <taxon>Rhabditoidea</taxon>
        <taxon>Rhabditidae</taxon>
        <taxon>Peloderinae</taxon>
        <taxon>Caenorhabditis</taxon>
    </lineage>
</organism>
<dbReference type="CTD" id="8586894"/>
<gene>
    <name evidence="8" type="primary">ttr-36</name>
    <name evidence="6" type="synonym">Cbr-ttr-36</name>
    <name evidence="8" type="ORF">CBG05087</name>
    <name evidence="9" type="ORF">CBG30806</name>
    <name evidence="6" type="ORF">CBG_05087</name>
</gene>
<dbReference type="GeneID" id="8586894"/>
<dbReference type="PANTHER" id="PTHR21700">
    <property type="entry name" value="TRANSTHYRETIN-LIKE FAMILY PROTEIN-RELATED"/>
    <property type="match status" value="1"/>
</dbReference>
<protein>
    <submittedName>
        <fullName evidence="6">Protein CBR-TTR-36</fullName>
    </submittedName>
</protein>
<dbReference type="InterPro" id="IPR001534">
    <property type="entry name" value="Transthyretin-like"/>
</dbReference>
<proteinExistence type="inferred from homology"/>
<dbReference type="RefSeq" id="XP_002644897.1">
    <property type="nucleotide sequence ID" value="XM_002644851.1"/>
</dbReference>
<name>A8WZ47_CAEBR</name>
<evidence type="ECO:0000313" key="8">
    <source>
        <dbReference type="WormBase" id="CBG05087"/>
    </source>
</evidence>
<dbReference type="InterPro" id="IPR038479">
    <property type="entry name" value="Transthyretin-like_sf"/>
</dbReference>
<dbReference type="WormBase" id="CBG30806">
    <property type="protein sequence ID" value="CBP43404"/>
    <property type="gene ID" value="WBGene00270770"/>
</dbReference>
<dbReference type="OMA" id="TIIVICE"/>
<evidence type="ECO:0000256" key="4">
    <source>
        <dbReference type="ARBA" id="ARBA00022729"/>
    </source>
</evidence>
<dbReference type="FunCoup" id="A8WZ47">
    <property type="interactions" value="38"/>
</dbReference>
<evidence type="ECO:0000313" key="6">
    <source>
        <dbReference type="EMBL" id="CAP25657.1"/>
    </source>
</evidence>
<evidence type="ECO:0000313" key="7">
    <source>
        <dbReference type="Proteomes" id="UP000008549"/>
    </source>
</evidence>
<dbReference type="AlphaFoldDB" id="A8WZ47"/>
<reference evidence="6 7" key="2">
    <citation type="journal article" date="2011" name="PLoS Genet.">
        <title>Caenorhabditis briggsae recombinant inbred line genotypes reveal inter-strain incompatibility and the evolution of recombination.</title>
        <authorList>
            <person name="Ross J.A."/>
            <person name="Koboldt D.C."/>
            <person name="Staisch J.E."/>
            <person name="Chamberlin H.M."/>
            <person name="Gupta B.P."/>
            <person name="Miller R.D."/>
            <person name="Baird S.E."/>
            <person name="Haag E.S."/>
        </authorList>
    </citation>
    <scope>NUCLEOTIDE SEQUENCE [LARGE SCALE GENOMIC DNA]</scope>
    <source>
        <strain evidence="6 7">AF16</strain>
    </source>
</reference>
<dbReference type="InParanoid" id="A8WZ47"/>
<dbReference type="WormBase" id="CBG05087">
    <property type="protein sequence ID" value="CBP45382"/>
    <property type="gene ID" value="WBGene00027626"/>
    <property type="gene designation" value="Cbr-ttr-36"/>
</dbReference>
<evidence type="ECO:0000256" key="5">
    <source>
        <dbReference type="SAM" id="SignalP"/>
    </source>
</evidence>
<dbReference type="eggNOG" id="ENOG502SQTW">
    <property type="taxonomic scope" value="Eukaryota"/>
</dbReference>
<dbReference type="GO" id="GO:0009986">
    <property type="term" value="C:cell surface"/>
    <property type="evidence" value="ECO:0007669"/>
    <property type="project" value="InterPro"/>
</dbReference>
<keyword evidence="3" id="KW-0964">Secreted</keyword>
<evidence type="ECO:0000256" key="2">
    <source>
        <dbReference type="ARBA" id="ARBA00010112"/>
    </source>
</evidence>
<evidence type="ECO:0000313" key="9">
    <source>
        <dbReference type="WormBase" id="CBG30806"/>
    </source>
</evidence>
<dbReference type="Proteomes" id="UP000008549">
    <property type="component" value="Unassembled WGS sequence"/>
</dbReference>
<dbReference type="Gene3D" id="2.60.40.3330">
    <property type="match status" value="2"/>
</dbReference>
<feature type="chain" id="PRO_5002729727" evidence="5">
    <location>
        <begin position="17"/>
        <end position="230"/>
    </location>
</feature>
<feature type="signal peptide" evidence="5">
    <location>
        <begin position="1"/>
        <end position="16"/>
    </location>
</feature>
<reference evidence="6 7" key="1">
    <citation type="journal article" date="2003" name="PLoS Biol.">
        <title>The genome sequence of Caenorhabditis briggsae: a platform for comparative genomics.</title>
        <authorList>
            <person name="Stein L.D."/>
            <person name="Bao Z."/>
            <person name="Blasiar D."/>
            <person name="Blumenthal T."/>
            <person name="Brent M.R."/>
            <person name="Chen N."/>
            <person name="Chinwalla A."/>
            <person name="Clarke L."/>
            <person name="Clee C."/>
            <person name="Coghlan A."/>
            <person name="Coulson A."/>
            <person name="D'Eustachio P."/>
            <person name="Fitch D.H."/>
            <person name="Fulton L.A."/>
            <person name="Fulton R.E."/>
            <person name="Griffiths-Jones S."/>
            <person name="Harris T.W."/>
            <person name="Hillier L.W."/>
            <person name="Kamath R."/>
            <person name="Kuwabara P.E."/>
            <person name="Mardis E.R."/>
            <person name="Marra M.A."/>
            <person name="Miner T.L."/>
            <person name="Minx P."/>
            <person name="Mullikin J.C."/>
            <person name="Plumb R.W."/>
            <person name="Rogers J."/>
            <person name="Schein J.E."/>
            <person name="Sohrmann M."/>
            <person name="Spieth J."/>
            <person name="Stajich J.E."/>
            <person name="Wei C."/>
            <person name="Willey D."/>
            <person name="Wilson R.K."/>
            <person name="Durbin R."/>
            <person name="Waterston R.H."/>
        </authorList>
    </citation>
    <scope>NUCLEOTIDE SEQUENCE [LARGE SCALE GENOMIC DNA]</scope>
    <source>
        <strain evidence="6 7">AF16</strain>
    </source>
</reference>
<sequence length="230" mass="25234">MKVLICSLLLICGAIAFRTQSTGVKGKLVCGSKAATGVNLKLFDEDNGPDPDDVLDQKTTDNEGNFFLSGSSMELTPIDPELRIFHDCNDQGSPCQREWVIRIPAKYITNGPEVKEIMDLGVLNLEVKGVFRCGTESAKGPDPDDDLGNGFTDANGAFELSGHTSELTTIDPHLKVYHDCDDGINPCQRRWKFELPNNYIFSDSDAPKTLDIGIWNLEGVLPGESRDCDH</sequence>
<keyword evidence="7" id="KW-1185">Reference proteome</keyword>
<comment type="similarity">
    <text evidence="2">Belongs to the nematode transthyretin-like family.</text>
</comment>
<dbReference type="GO" id="GO:0005576">
    <property type="term" value="C:extracellular region"/>
    <property type="evidence" value="ECO:0007669"/>
    <property type="project" value="UniProtKB-SubCell"/>
</dbReference>
<dbReference type="EMBL" id="HE600917">
    <property type="protein sequence ID" value="CAP25657.1"/>
    <property type="molecule type" value="Genomic_DNA"/>
</dbReference>
<accession>A8WZ47</accession>
<comment type="subcellular location">
    <subcellularLocation>
        <location evidence="1">Secreted</location>
    </subcellularLocation>
</comment>
<dbReference type="HOGENOM" id="CLU_1290397_0_0_1"/>
<dbReference type="PANTHER" id="PTHR21700:SF44">
    <property type="entry name" value="TRANSTHYRETIN-LIKE FAMILY PROTEIN"/>
    <property type="match status" value="1"/>
</dbReference>
<evidence type="ECO:0000256" key="3">
    <source>
        <dbReference type="ARBA" id="ARBA00022525"/>
    </source>
</evidence>